<evidence type="ECO:0000313" key="2">
    <source>
        <dbReference type="EMBL" id="KAJ9611338.1"/>
    </source>
</evidence>
<feature type="region of interest" description="Disordered" evidence="1">
    <location>
        <begin position="1"/>
        <end position="42"/>
    </location>
</feature>
<organism evidence="2 3">
    <name type="scientific">Cladophialophora chaetospira</name>
    <dbReference type="NCBI Taxonomy" id="386627"/>
    <lineage>
        <taxon>Eukaryota</taxon>
        <taxon>Fungi</taxon>
        <taxon>Dikarya</taxon>
        <taxon>Ascomycota</taxon>
        <taxon>Pezizomycotina</taxon>
        <taxon>Eurotiomycetes</taxon>
        <taxon>Chaetothyriomycetidae</taxon>
        <taxon>Chaetothyriales</taxon>
        <taxon>Herpotrichiellaceae</taxon>
        <taxon>Cladophialophora</taxon>
    </lineage>
</organism>
<protein>
    <submittedName>
        <fullName evidence="2">Uncharacterized protein</fullName>
    </submittedName>
</protein>
<feature type="compositionally biased region" description="Acidic residues" evidence="1">
    <location>
        <begin position="357"/>
        <end position="368"/>
    </location>
</feature>
<reference evidence="2" key="1">
    <citation type="submission" date="2022-10" db="EMBL/GenBank/DDBJ databases">
        <title>Culturing micro-colonial fungi from biological soil crusts in the Mojave desert and describing Neophaeococcomyces mojavensis, and introducing the new genera and species Taxawa tesnikishii.</title>
        <authorList>
            <person name="Kurbessoian T."/>
            <person name="Stajich J.E."/>
        </authorList>
    </citation>
    <scope>NUCLEOTIDE SEQUENCE</scope>
    <source>
        <strain evidence="2">TK_41</strain>
    </source>
</reference>
<proteinExistence type="predicted"/>
<evidence type="ECO:0000313" key="3">
    <source>
        <dbReference type="Proteomes" id="UP001172673"/>
    </source>
</evidence>
<dbReference type="Proteomes" id="UP001172673">
    <property type="component" value="Unassembled WGS sequence"/>
</dbReference>
<dbReference type="AlphaFoldDB" id="A0AA38XD94"/>
<keyword evidence="3" id="KW-1185">Reference proteome</keyword>
<gene>
    <name evidence="2" type="ORF">H2200_004522</name>
</gene>
<comment type="caution">
    <text evidence="2">The sequence shown here is derived from an EMBL/GenBank/DDBJ whole genome shotgun (WGS) entry which is preliminary data.</text>
</comment>
<dbReference type="EMBL" id="JAPDRK010000006">
    <property type="protein sequence ID" value="KAJ9611338.1"/>
    <property type="molecule type" value="Genomic_DNA"/>
</dbReference>
<sequence length="384" mass="42000">MATPAGPSLSVDAQIQPSDIPKWGSAFPQPASSAQRDQQEPPTLCGAAITLRKSTKKYSGSRAATIGGVILLDDRPYLLTAAHIFLTPGSRNSKTCCDKCGADDYNRRLAPLSGNSWWHDLRGALEDIPQARSDCPRGRNCAAIERDADFVLSFKDKDLKSFSTSVMLPDLQIDVEQPSQVAPATGKAAWMNLDHGWALIDLGEIPESQCLNITWRRNYDLFTNSVRRFNGGIGLPSYPEQRDYYIATPRGALAAQLHAEINPLWLAGSTDGHSKLTWRVSYDHDLGDIGSWMIDPAGPELWGMVVSLGDGRAEVLPAATIFDDIKRAMGVERVALPEQEDEDEDYVATDYDIDSWEGTEANEAENEDLTQRVGGSGESDDGEL</sequence>
<name>A0AA38XD94_9EURO</name>
<feature type="region of interest" description="Disordered" evidence="1">
    <location>
        <begin position="357"/>
        <end position="384"/>
    </location>
</feature>
<evidence type="ECO:0000256" key="1">
    <source>
        <dbReference type="SAM" id="MobiDB-lite"/>
    </source>
</evidence>
<accession>A0AA38XD94</accession>